<gene>
    <name evidence="1" type="ORF">BGAL_0005g00430</name>
</gene>
<evidence type="ECO:0000313" key="2">
    <source>
        <dbReference type="Proteomes" id="UP000308671"/>
    </source>
</evidence>
<accession>A0A4S8RPE4</accession>
<dbReference type="Proteomes" id="UP000308671">
    <property type="component" value="Unassembled WGS sequence"/>
</dbReference>
<organism evidence="1 2">
    <name type="scientific">Botrytis galanthina</name>
    <dbReference type="NCBI Taxonomy" id="278940"/>
    <lineage>
        <taxon>Eukaryota</taxon>
        <taxon>Fungi</taxon>
        <taxon>Dikarya</taxon>
        <taxon>Ascomycota</taxon>
        <taxon>Pezizomycotina</taxon>
        <taxon>Leotiomycetes</taxon>
        <taxon>Helotiales</taxon>
        <taxon>Sclerotiniaceae</taxon>
        <taxon>Botrytis</taxon>
    </lineage>
</organism>
<name>A0A4S8RPE4_9HELO</name>
<evidence type="ECO:0000313" key="1">
    <source>
        <dbReference type="EMBL" id="THV55664.1"/>
    </source>
</evidence>
<protein>
    <submittedName>
        <fullName evidence="1">Uncharacterized protein</fullName>
    </submittedName>
</protein>
<sequence length="92" mass="10394">MASSDIQINHVQTINQVMPQVEKGNSTAWENLVASKLKMLTENCGGRVWQGYVLARFQVPYCVCASGELIRDFPVTPQIWRIYFVSTANDKT</sequence>
<keyword evidence="2" id="KW-1185">Reference proteome</keyword>
<comment type="caution">
    <text evidence="1">The sequence shown here is derived from an EMBL/GenBank/DDBJ whole genome shotgun (WGS) entry which is preliminary data.</text>
</comment>
<dbReference type="AlphaFoldDB" id="A0A4S8RPE4"/>
<proteinExistence type="predicted"/>
<reference evidence="1 2" key="1">
    <citation type="submission" date="2017-12" db="EMBL/GenBank/DDBJ databases">
        <title>Comparative genomics of Botrytis spp.</title>
        <authorList>
            <person name="Valero-Jimenez C.A."/>
            <person name="Tapia P."/>
            <person name="Veloso J."/>
            <person name="Silva-Moreno E."/>
            <person name="Staats M."/>
            <person name="Valdes J.H."/>
            <person name="Van Kan J.A.L."/>
        </authorList>
    </citation>
    <scope>NUCLEOTIDE SEQUENCE [LARGE SCALE GENOMIC DNA]</scope>
    <source>
        <strain evidence="1 2">MUCL435</strain>
    </source>
</reference>
<dbReference type="EMBL" id="PQXL01000005">
    <property type="protein sequence ID" value="THV55664.1"/>
    <property type="molecule type" value="Genomic_DNA"/>
</dbReference>